<accession>A0A427Y0M5</accession>
<proteinExistence type="predicted"/>
<dbReference type="RefSeq" id="XP_028478097.1">
    <property type="nucleotide sequence ID" value="XM_028621645.1"/>
</dbReference>
<dbReference type="AlphaFoldDB" id="A0A427Y0M5"/>
<dbReference type="Proteomes" id="UP000279236">
    <property type="component" value="Unassembled WGS sequence"/>
</dbReference>
<protein>
    <submittedName>
        <fullName evidence="1">Uncharacterized protein</fullName>
    </submittedName>
</protein>
<dbReference type="GeneID" id="39590716"/>
<keyword evidence="2" id="KW-1185">Reference proteome</keyword>
<name>A0A427Y0M5_9TREE</name>
<dbReference type="EMBL" id="RSCE01000003">
    <property type="protein sequence ID" value="RSH84649.1"/>
    <property type="molecule type" value="Genomic_DNA"/>
</dbReference>
<organism evidence="1 2">
    <name type="scientific">Apiotrichum porosum</name>
    <dbReference type="NCBI Taxonomy" id="105984"/>
    <lineage>
        <taxon>Eukaryota</taxon>
        <taxon>Fungi</taxon>
        <taxon>Dikarya</taxon>
        <taxon>Basidiomycota</taxon>
        <taxon>Agaricomycotina</taxon>
        <taxon>Tremellomycetes</taxon>
        <taxon>Trichosporonales</taxon>
        <taxon>Trichosporonaceae</taxon>
        <taxon>Apiotrichum</taxon>
    </lineage>
</organism>
<evidence type="ECO:0000313" key="1">
    <source>
        <dbReference type="EMBL" id="RSH84649.1"/>
    </source>
</evidence>
<evidence type="ECO:0000313" key="2">
    <source>
        <dbReference type="Proteomes" id="UP000279236"/>
    </source>
</evidence>
<gene>
    <name evidence="1" type="ORF">EHS24_006173</name>
</gene>
<sequence length="152" mass="16717">MSYTVANQLPAAVTFTHNNEEFMELFNKIGAVSVAIHEATNTIYTARSGTHHFAWSREWRLLELNESALGLGLNPDCDLARHILDVELGHGSWQTWRDSAMTYLSTVPALTFRTSPGVIAEVMASLCDALDLAEVIGEKVDDAFIDMRGSGC</sequence>
<comment type="caution">
    <text evidence="1">The sequence shown here is derived from an EMBL/GenBank/DDBJ whole genome shotgun (WGS) entry which is preliminary data.</text>
</comment>
<reference evidence="1 2" key="1">
    <citation type="submission" date="2018-11" db="EMBL/GenBank/DDBJ databases">
        <title>Genome sequence of Apiotrichum porosum DSM 27194.</title>
        <authorList>
            <person name="Aliyu H."/>
            <person name="Gorte O."/>
            <person name="Ochsenreither K."/>
        </authorList>
    </citation>
    <scope>NUCLEOTIDE SEQUENCE [LARGE SCALE GENOMIC DNA]</scope>
    <source>
        <strain evidence="1 2">DSM 27194</strain>
    </source>
</reference>